<keyword evidence="5" id="KW-0645">Protease</keyword>
<reference evidence="12" key="2">
    <citation type="submission" date="2017-10" db="EMBL/GenBank/DDBJ databases">
        <title>Ladona fulva Genome sequencing and assembly.</title>
        <authorList>
            <person name="Murali S."/>
            <person name="Richards S."/>
            <person name="Bandaranaike D."/>
            <person name="Bellair M."/>
            <person name="Blankenburg K."/>
            <person name="Chao H."/>
            <person name="Dinh H."/>
            <person name="Doddapaneni H."/>
            <person name="Dugan-Rocha S."/>
            <person name="Elkadiri S."/>
            <person name="Gnanaolivu R."/>
            <person name="Hernandez B."/>
            <person name="Skinner E."/>
            <person name="Javaid M."/>
            <person name="Lee S."/>
            <person name="Li M."/>
            <person name="Ming W."/>
            <person name="Munidasa M."/>
            <person name="Muniz J."/>
            <person name="Nguyen L."/>
            <person name="Hughes D."/>
            <person name="Osuji N."/>
            <person name="Pu L.-L."/>
            <person name="Puazo M."/>
            <person name="Qu C."/>
            <person name="Quiroz J."/>
            <person name="Raj R."/>
            <person name="Weissenberger G."/>
            <person name="Xin Y."/>
            <person name="Zou X."/>
            <person name="Han Y."/>
            <person name="Worley K."/>
            <person name="Muzny D."/>
            <person name="Gibbs R."/>
        </authorList>
    </citation>
    <scope>NUCLEOTIDE SEQUENCE</scope>
    <source>
        <strain evidence="12">Sampled in the wild</strain>
    </source>
</reference>
<dbReference type="PANTHER" id="PTHR24006">
    <property type="entry name" value="UBIQUITIN CARBOXYL-TERMINAL HYDROLASE"/>
    <property type="match status" value="1"/>
</dbReference>
<dbReference type="PROSITE" id="PS50235">
    <property type="entry name" value="USP_3"/>
    <property type="match status" value="1"/>
</dbReference>
<dbReference type="InterPro" id="IPR018200">
    <property type="entry name" value="USP_CS"/>
</dbReference>
<dbReference type="EMBL" id="KZ308318">
    <property type="protein sequence ID" value="KAG8227309.1"/>
    <property type="molecule type" value="Genomic_DNA"/>
</dbReference>
<feature type="non-terminal residue" evidence="12">
    <location>
        <position position="1"/>
    </location>
</feature>
<dbReference type="PROSITE" id="PS00973">
    <property type="entry name" value="USP_2"/>
    <property type="match status" value="1"/>
</dbReference>
<sequence>MNISRSGSSTEEESSTEKPSVLRSSLAEFLQEFLQKEKLEGADRYHCAVCGSKQDATRSIELRRLPPVLTLQLLRFVFDRTTGHKKKLNSFVYFPEELDMSPYLSQPPKTHLYSLRAVLAHKGSSAYSGHYVAHICDTTSGVWYRFNDEAVEKLEGKKLQLGCDEDLLDSKKRKRPRTPKGQLSSNNAYMLVYVKVENGEGDIKGKTGSKKEGESLALEQLPLPLVDIVKNETEEFETWVAKQKECRDLSVQSGKERQAEIRSLYEIMPASQPDKDGHEDVDWDFLSVNWLTKWLEDSGNGTENGGSNDNIPPVNHFPLLCPHGRLRPNLVTQTKCISILAADQIYERFGGGPRLRGKESMCRECVTARCKSIRLRSKISQDAQIITFLLKSQNNIEKGYWVGKASFRSWRRMALEEDDDVEGNEADSAGVGESEGGSMDGVECNLAAMSCNGSGEFLQDQKSESKDEEWNLGFNHDIVCSHGHLCSKDSNRRLVPESVWKILKSYFPTAPEFFSDAEKCSKCEDIAIEGQVSKDHVRQKASKQREKLPDLYMEKGRPSFSSLNFSVAYIISRDFLNDWRRFI</sequence>
<accession>A0A8K0K4B0</accession>
<protein>
    <recommendedName>
        <fullName evidence="4">ubiquitinyl hydrolase 1</fullName>
        <ecNumber evidence="4">3.4.19.12</ecNumber>
    </recommendedName>
</protein>
<dbReference type="GO" id="GO:0004843">
    <property type="term" value="F:cysteine-type deubiquitinase activity"/>
    <property type="evidence" value="ECO:0007669"/>
    <property type="project" value="UniProtKB-EC"/>
</dbReference>
<dbReference type="EC" id="3.4.19.12" evidence="4"/>
<gene>
    <name evidence="12" type="ORF">J437_LFUL004858</name>
</gene>
<keyword evidence="6" id="KW-0833">Ubl conjugation pathway</keyword>
<comment type="caution">
    <text evidence="12">The sequence shown here is derived from an EMBL/GenBank/DDBJ whole genome shotgun (WGS) entry which is preliminary data.</text>
</comment>
<evidence type="ECO:0000256" key="10">
    <source>
        <dbReference type="SAM" id="MobiDB-lite"/>
    </source>
</evidence>
<evidence type="ECO:0000256" key="6">
    <source>
        <dbReference type="ARBA" id="ARBA00022786"/>
    </source>
</evidence>
<evidence type="ECO:0000256" key="5">
    <source>
        <dbReference type="ARBA" id="ARBA00022670"/>
    </source>
</evidence>
<dbReference type="SUPFAM" id="SSF54001">
    <property type="entry name" value="Cysteine proteinases"/>
    <property type="match status" value="1"/>
</dbReference>
<keyword evidence="8" id="KW-0788">Thiol protease</keyword>
<evidence type="ECO:0000256" key="3">
    <source>
        <dbReference type="ARBA" id="ARBA00009085"/>
    </source>
</evidence>
<organism evidence="12 13">
    <name type="scientific">Ladona fulva</name>
    <name type="common">Scarce chaser dragonfly</name>
    <name type="synonym">Libellula fulva</name>
    <dbReference type="NCBI Taxonomy" id="123851"/>
    <lineage>
        <taxon>Eukaryota</taxon>
        <taxon>Metazoa</taxon>
        <taxon>Ecdysozoa</taxon>
        <taxon>Arthropoda</taxon>
        <taxon>Hexapoda</taxon>
        <taxon>Insecta</taxon>
        <taxon>Pterygota</taxon>
        <taxon>Palaeoptera</taxon>
        <taxon>Odonata</taxon>
        <taxon>Epiprocta</taxon>
        <taxon>Anisoptera</taxon>
        <taxon>Libelluloidea</taxon>
        <taxon>Libellulidae</taxon>
        <taxon>Ladona</taxon>
    </lineage>
</organism>
<evidence type="ECO:0000256" key="4">
    <source>
        <dbReference type="ARBA" id="ARBA00012759"/>
    </source>
</evidence>
<comment type="similarity">
    <text evidence="3">Belongs to the peptidase C19 family.</text>
</comment>
<dbReference type="GO" id="GO:0006508">
    <property type="term" value="P:proteolysis"/>
    <property type="evidence" value="ECO:0007669"/>
    <property type="project" value="UniProtKB-KW"/>
</dbReference>
<reference evidence="12" key="1">
    <citation type="submission" date="2013-04" db="EMBL/GenBank/DDBJ databases">
        <authorList>
            <person name="Qu J."/>
            <person name="Murali S.C."/>
            <person name="Bandaranaike D."/>
            <person name="Bellair M."/>
            <person name="Blankenburg K."/>
            <person name="Chao H."/>
            <person name="Dinh H."/>
            <person name="Doddapaneni H."/>
            <person name="Downs B."/>
            <person name="Dugan-Rocha S."/>
            <person name="Elkadiri S."/>
            <person name="Gnanaolivu R.D."/>
            <person name="Hernandez B."/>
            <person name="Javaid M."/>
            <person name="Jayaseelan J.C."/>
            <person name="Lee S."/>
            <person name="Li M."/>
            <person name="Ming W."/>
            <person name="Munidasa M."/>
            <person name="Muniz J."/>
            <person name="Nguyen L."/>
            <person name="Ongeri F."/>
            <person name="Osuji N."/>
            <person name="Pu L.-L."/>
            <person name="Puazo M."/>
            <person name="Qu C."/>
            <person name="Quiroz J."/>
            <person name="Raj R."/>
            <person name="Weissenberger G."/>
            <person name="Xin Y."/>
            <person name="Zou X."/>
            <person name="Han Y."/>
            <person name="Richards S."/>
            <person name="Worley K."/>
            <person name="Muzny D."/>
            <person name="Gibbs R."/>
        </authorList>
    </citation>
    <scope>NUCLEOTIDE SEQUENCE</scope>
    <source>
        <strain evidence="12">Sampled in the wild</strain>
    </source>
</reference>
<proteinExistence type="inferred from homology"/>
<comment type="subcellular location">
    <subcellularLocation>
        <location evidence="2">Nucleus</location>
    </subcellularLocation>
</comment>
<evidence type="ECO:0000259" key="11">
    <source>
        <dbReference type="PROSITE" id="PS50235"/>
    </source>
</evidence>
<dbReference type="PANTHER" id="PTHR24006:SF722">
    <property type="entry name" value="UBIQUITIN CARBOXYL-TERMINAL HYDROLASE 48"/>
    <property type="match status" value="1"/>
</dbReference>
<dbReference type="InterPro" id="IPR050164">
    <property type="entry name" value="Peptidase_C19"/>
</dbReference>
<keyword evidence="7" id="KW-0378">Hydrolase</keyword>
<feature type="region of interest" description="Disordered" evidence="10">
    <location>
        <begin position="1"/>
        <end position="20"/>
    </location>
</feature>
<name>A0A8K0K4B0_LADFU</name>
<dbReference type="GO" id="GO:0005829">
    <property type="term" value="C:cytosol"/>
    <property type="evidence" value="ECO:0007669"/>
    <property type="project" value="TreeGrafter"/>
</dbReference>
<evidence type="ECO:0000256" key="8">
    <source>
        <dbReference type="ARBA" id="ARBA00022807"/>
    </source>
</evidence>
<dbReference type="AlphaFoldDB" id="A0A8K0K4B0"/>
<evidence type="ECO:0000256" key="2">
    <source>
        <dbReference type="ARBA" id="ARBA00004123"/>
    </source>
</evidence>
<dbReference type="InterPro" id="IPR028889">
    <property type="entry name" value="USP"/>
</dbReference>
<feature type="domain" description="USP" evidence="11">
    <location>
        <begin position="1"/>
        <end position="196"/>
    </location>
</feature>
<dbReference type="Gene3D" id="3.90.70.10">
    <property type="entry name" value="Cysteine proteinases"/>
    <property type="match status" value="1"/>
</dbReference>
<feature type="region of interest" description="Disordered" evidence="10">
    <location>
        <begin position="418"/>
        <end position="437"/>
    </location>
</feature>
<keyword evidence="13" id="KW-1185">Reference proteome</keyword>
<dbReference type="InterPro" id="IPR038765">
    <property type="entry name" value="Papain-like_cys_pep_sf"/>
</dbReference>
<dbReference type="OrthoDB" id="8185451at2759"/>
<keyword evidence="9" id="KW-0539">Nucleus</keyword>
<evidence type="ECO:0000313" key="13">
    <source>
        <dbReference type="Proteomes" id="UP000792457"/>
    </source>
</evidence>
<evidence type="ECO:0000256" key="1">
    <source>
        <dbReference type="ARBA" id="ARBA00000707"/>
    </source>
</evidence>
<comment type="catalytic activity">
    <reaction evidence="1">
        <text>Thiol-dependent hydrolysis of ester, thioester, amide, peptide and isopeptide bonds formed by the C-terminal Gly of ubiquitin (a 76-residue protein attached to proteins as an intracellular targeting signal).</text>
        <dbReference type="EC" id="3.4.19.12"/>
    </reaction>
</comment>
<dbReference type="Proteomes" id="UP000792457">
    <property type="component" value="Unassembled WGS sequence"/>
</dbReference>
<dbReference type="Pfam" id="PF00443">
    <property type="entry name" value="UCH"/>
    <property type="match status" value="1"/>
</dbReference>
<dbReference type="InterPro" id="IPR001394">
    <property type="entry name" value="Peptidase_C19_UCH"/>
</dbReference>
<evidence type="ECO:0000256" key="9">
    <source>
        <dbReference type="ARBA" id="ARBA00023242"/>
    </source>
</evidence>
<evidence type="ECO:0000256" key="7">
    <source>
        <dbReference type="ARBA" id="ARBA00022801"/>
    </source>
</evidence>
<evidence type="ECO:0000313" key="12">
    <source>
        <dbReference type="EMBL" id="KAG8227309.1"/>
    </source>
</evidence>
<dbReference type="GO" id="GO:0005634">
    <property type="term" value="C:nucleus"/>
    <property type="evidence" value="ECO:0007669"/>
    <property type="project" value="UniProtKB-SubCell"/>
</dbReference>
<dbReference type="GO" id="GO:0016579">
    <property type="term" value="P:protein deubiquitination"/>
    <property type="evidence" value="ECO:0007669"/>
    <property type="project" value="InterPro"/>
</dbReference>